<dbReference type="OrthoDB" id="5421601at2759"/>
<keyword evidence="3" id="KW-1185">Reference proteome</keyword>
<accession>A0A6A6WL40</accession>
<dbReference type="Proteomes" id="UP000799437">
    <property type="component" value="Unassembled WGS sequence"/>
</dbReference>
<organism evidence="2 3">
    <name type="scientific">Pseudovirgaria hyperparasitica</name>
    <dbReference type="NCBI Taxonomy" id="470096"/>
    <lineage>
        <taxon>Eukaryota</taxon>
        <taxon>Fungi</taxon>
        <taxon>Dikarya</taxon>
        <taxon>Ascomycota</taxon>
        <taxon>Pezizomycotina</taxon>
        <taxon>Dothideomycetes</taxon>
        <taxon>Dothideomycetes incertae sedis</taxon>
        <taxon>Acrospermales</taxon>
        <taxon>Acrospermaceae</taxon>
        <taxon>Pseudovirgaria</taxon>
    </lineage>
</organism>
<evidence type="ECO:0008006" key="4">
    <source>
        <dbReference type="Google" id="ProtNLM"/>
    </source>
</evidence>
<sequence length="540" mass="61695">MARTAQTAPKVIRQDGFSKGPTDTTRTSGHITPRRNFGTPSAYNATQHGKGLMDLPIDIFRLLISELPPDDYVAFMMTCKSLFTIGEFRVDHHMEMTHRYQFACFPPERNAEFVRRDEVPSTKASEFLSKVAREPEILDYIRYLDMNSDQLHVGEEIWSRDNVYGGLEKTRENLWRREAETGALRKLLDQNWYLKQASQNIDKWLDAMKDVGEFHAEVCLLTLLPNVKELCLPSEWTDVPEKYFQRIRDDEVVEADCDAGRVLRLIATQANKARSIEVASLAKLERLIPWCEIAHDVRPFMSSVTPFIAINSMKQWTARGLIALDDGYTGFPFQPQFDQFSVNLSEVTLQGCILGGDEAFNLTSRLPALRSFEYSHDVKWHGCGYAWAPGEVMEGLINGCGDRLEVLNLHTPGTDEPGIIEASIRDMKGMTKLKRLSLDVRMFHESDNNSPVDSEEEDEMLPFLESLPRTLENLLLRARKSDIEMFDWILADWDEKDKVLLALKTFNVELSESESKVKPPKGLRKLRHKLDDCGIIVTDV</sequence>
<evidence type="ECO:0000313" key="3">
    <source>
        <dbReference type="Proteomes" id="UP000799437"/>
    </source>
</evidence>
<evidence type="ECO:0000313" key="2">
    <source>
        <dbReference type="EMBL" id="KAF2762897.1"/>
    </source>
</evidence>
<dbReference type="GeneID" id="54490235"/>
<proteinExistence type="predicted"/>
<protein>
    <recommendedName>
        <fullName evidence="4">F-box domain-containing protein</fullName>
    </recommendedName>
</protein>
<gene>
    <name evidence="2" type="ORF">EJ05DRAFT_534361</name>
</gene>
<reference evidence="2" key="1">
    <citation type="journal article" date="2020" name="Stud. Mycol.">
        <title>101 Dothideomycetes genomes: a test case for predicting lifestyles and emergence of pathogens.</title>
        <authorList>
            <person name="Haridas S."/>
            <person name="Albert R."/>
            <person name="Binder M."/>
            <person name="Bloem J."/>
            <person name="Labutti K."/>
            <person name="Salamov A."/>
            <person name="Andreopoulos B."/>
            <person name="Baker S."/>
            <person name="Barry K."/>
            <person name="Bills G."/>
            <person name="Bluhm B."/>
            <person name="Cannon C."/>
            <person name="Castanera R."/>
            <person name="Culley D."/>
            <person name="Daum C."/>
            <person name="Ezra D."/>
            <person name="Gonzalez J."/>
            <person name="Henrissat B."/>
            <person name="Kuo A."/>
            <person name="Liang C."/>
            <person name="Lipzen A."/>
            <person name="Lutzoni F."/>
            <person name="Magnuson J."/>
            <person name="Mondo S."/>
            <person name="Nolan M."/>
            <person name="Ohm R."/>
            <person name="Pangilinan J."/>
            <person name="Park H.-J."/>
            <person name="Ramirez L."/>
            <person name="Alfaro M."/>
            <person name="Sun H."/>
            <person name="Tritt A."/>
            <person name="Yoshinaga Y."/>
            <person name="Zwiers L.-H."/>
            <person name="Turgeon B."/>
            <person name="Goodwin S."/>
            <person name="Spatafora J."/>
            <person name="Crous P."/>
            <person name="Grigoriev I."/>
        </authorList>
    </citation>
    <scope>NUCLEOTIDE SEQUENCE</scope>
    <source>
        <strain evidence="2">CBS 121739</strain>
    </source>
</reference>
<feature type="compositionally biased region" description="Polar residues" evidence="1">
    <location>
        <begin position="21"/>
        <end position="30"/>
    </location>
</feature>
<evidence type="ECO:0000256" key="1">
    <source>
        <dbReference type="SAM" id="MobiDB-lite"/>
    </source>
</evidence>
<dbReference type="AlphaFoldDB" id="A0A6A6WL40"/>
<dbReference type="EMBL" id="ML996565">
    <property type="protein sequence ID" value="KAF2762897.1"/>
    <property type="molecule type" value="Genomic_DNA"/>
</dbReference>
<dbReference type="RefSeq" id="XP_033605348.1">
    <property type="nucleotide sequence ID" value="XM_033749181.1"/>
</dbReference>
<name>A0A6A6WL40_9PEZI</name>
<feature type="region of interest" description="Disordered" evidence="1">
    <location>
        <begin position="1"/>
        <end position="43"/>
    </location>
</feature>